<feature type="transmembrane region" description="Helical" evidence="1">
    <location>
        <begin position="180"/>
        <end position="200"/>
    </location>
</feature>
<proteinExistence type="predicted"/>
<gene>
    <name evidence="2" type="ORF">GHT06_020673</name>
</gene>
<keyword evidence="1" id="KW-0472">Membrane</keyword>
<evidence type="ECO:0000313" key="2">
    <source>
        <dbReference type="EMBL" id="KAI9552793.1"/>
    </source>
</evidence>
<dbReference type="AlphaFoldDB" id="A0AAD5PPB6"/>
<protein>
    <submittedName>
        <fullName evidence="2">Uncharacterized protein</fullName>
    </submittedName>
</protein>
<keyword evidence="1" id="KW-1133">Transmembrane helix</keyword>
<feature type="transmembrane region" description="Helical" evidence="1">
    <location>
        <begin position="150"/>
        <end position="168"/>
    </location>
</feature>
<reference evidence="2 3" key="1">
    <citation type="submission" date="2022-05" db="EMBL/GenBank/DDBJ databases">
        <title>A multi-omics perspective on studying reproductive biology in Daphnia sinensis.</title>
        <authorList>
            <person name="Jia J."/>
        </authorList>
    </citation>
    <scope>NUCLEOTIDE SEQUENCE [LARGE SCALE GENOMIC DNA]</scope>
    <source>
        <strain evidence="2 3">WSL</strain>
    </source>
</reference>
<organism evidence="2 3">
    <name type="scientific">Daphnia sinensis</name>
    <dbReference type="NCBI Taxonomy" id="1820382"/>
    <lineage>
        <taxon>Eukaryota</taxon>
        <taxon>Metazoa</taxon>
        <taxon>Ecdysozoa</taxon>
        <taxon>Arthropoda</taxon>
        <taxon>Crustacea</taxon>
        <taxon>Branchiopoda</taxon>
        <taxon>Diplostraca</taxon>
        <taxon>Cladocera</taxon>
        <taxon>Anomopoda</taxon>
        <taxon>Daphniidae</taxon>
        <taxon>Daphnia</taxon>
        <taxon>Daphnia similis group</taxon>
    </lineage>
</organism>
<comment type="caution">
    <text evidence="2">The sequence shown here is derived from an EMBL/GenBank/DDBJ whole genome shotgun (WGS) entry which is preliminary data.</text>
</comment>
<keyword evidence="1" id="KW-0812">Transmembrane</keyword>
<sequence>MPESQTTRYSIKTIGITVFQYPQPDGLSSPHSLKFSSTLISAKSLNFTFSICLMNSLSPSSQMSITNFLMCFLAVVLAVAGEPTGYRPAMANQAPVYKAPAYQAPAYKAPAYQPPAYQPPAPKAPAYQPPAPKAPTYMAPAPAYMAPAPAYKAASAYYIFNLLLHLAFKSNLTFSSKMSILSFTVCFLAAVTIATADPGYGYRQAAAYSPPAYQAPAYRAPAYQAPAYRAPAYQAPMYKAPAYQAPAYRAPAYQPAAYRAPAYMAPARSY</sequence>
<dbReference type="PANTHER" id="PTHR34008:SF2">
    <property type="entry name" value="REPETITIVE PROLINE-RICH CELL WALL PROTEIN 1"/>
    <property type="match status" value="1"/>
</dbReference>
<keyword evidence="3" id="KW-1185">Reference proteome</keyword>
<name>A0AAD5PPB6_9CRUS</name>
<accession>A0AAD5PPB6</accession>
<dbReference type="EMBL" id="WJBH02000009">
    <property type="protein sequence ID" value="KAI9552793.1"/>
    <property type="molecule type" value="Genomic_DNA"/>
</dbReference>
<dbReference type="Proteomes" id="UP000820818">
    <property type="component" value="Linkage Group LG9"/>
</dbReference>
<dbReference type="PANTHER" id="PTHR34008">
    <property type="entry name" value="REPETITIVE PROLINE-RICH CELL WALL PROTEIN 1"/>
    <property type="match status" value="1"/>
</dbReference>
<evidence type="ECO:0000256" key="1">
    <source>
        <dbReference type="SAM" id="Phobius"/>
    </source>
</evidence>
<evidence type="ECO:0000313" key="3">
    <source>
        <dbReference type="Proteomes" id="UP000820818"/>
    </source>
</evidence>
<feature type="transmembrane region" description="Helical" evidence="1">
    <location>
        <begin position="64"/>
        <end position="81"/>
    </location>
</feature>